<dbReference type="OrthoDB" id="8773130at2759"/>
<dbReference type="GO" id="GO:0055064">
    <property type="term" value="P:chloride ion homeostasis"/>
    <property type="evidence" value="ECO:0007669"/>
    <property type="project" value="TreeGrafter"/>
</dbReference>
<evidence type="ECO:0000256" key="2">
    <source>
        <dbReference type="ARBA" id="ARBA00022692"/>
    </source>
</evidence>
<dbReference type="InterPro" id="IPR004842">
    <property type="entry name" value="SLC12A_fam"/>
</dbReference>
<feature type="transmembrane region" description="Helical" evidence="5">
    <location>
        <begin position="94"/>
        <end position="117"/>
    </location>
</feature>
<evidence type="ECO:0000313" key="8">
    <source>
        <dbReference type="Proteomes" id="UP000192578"/>
    </source>
</evidence>
<dbReference type="InterPro" id="IPR004841">
    <property type="entry name" value="AA-permease/SLC12A_dom"/>
</dbReference>
<keyword evidence="8" id="KW-1185">Reference proteome</keyword>
<organism evidence="7 8">
    <name type="scientific">Hypsibius exemplaris</name>
    <name type="common">Freshwater tardigrade</name>
    <dbReference type="NCBI Taxonomy" id="2072580"/>
    <lineage>
        <taxon>Eukaryota</taxon>
        <taxon>Metazoa</taxon>
        <taxon>Ecdysozoa</taxon>
        <taxon>Tardigrada</taxon>
        <taxon>Eutardigrada</taxon>
        <taxon>Parachela</taxon>
        <taxon>Hypsibioidea</taxon>
        <taxon>Hypsibiidae</taxon>
        <taxon>Hypsibius</taxon>
    </lineage>
</organism>
<dbReference type="GO" id="GO:0005886">
    <property type="term" value="C:plasma membrane"/>
    <property type="evidence" value="ECO:0007669"/>
    <property type="project" value="TreeGrafter"/>
</dbReference>
<dbReference type="EMBL" id="MTYJ01000016">
    <property type="protein sequence ID" value="OQV22702.1"/>
    <property type="molecule type" value="Genomic_DNA"/>
</dbReference>
<dbReference type="AlphaFoldDB" id="A0A1W0X5V5"/>
<feature type="transmembrane region" description="Helical" evidence="5">
    <location>
        <begin position="53"/>
        <end position="74"/>
    </location>
</feature>
<evidence type="ECO:0000256" key="3">
    <source>
        <dbReference type="ARBA" id="ARBA00022989"/>
    </source>
</evidence>
<sequence>MQLNSESERCIGEDMGAPNHNSFAHYAVARQYISEDFEKIYATPETPLYATTGYIICDVTGSFTVLLSIFFPAVTGIMAGSNRSGDLRNAQRSIPIGTISAVCFTTTVYTLLVFFYAGSVNSLLLRTSLARVSAADSSLLKFHGHTLWW</sequence>
<keyword evidence="3 5" id="KW-1133">Transmembrane helix</keyword>
<comment type="caution">
    <text evidence="7">The sequence shown here is derived from an EMBL/GenBank/DDBJ whole genome shotgun (WGS) entry which is preliminary data.</text>
</comment>
<dbReference type="GO" id="GO:0015379">
    <property type="term" value="F:potassium:chloride symporter activity"/>
    <property type="evidence" value="ECO:0007669"/>
    <property type="project" value="TreeGrafter"/>
</dbReference>
<dbReference type="Pfam" id="PF00324">
    <property type="entry name" value="AA_permease"/>
    <property type="match status" value="1"/>
</dbReference>
<protein>
    <recommendedName>
        <fullName evidence="6">Amino acid permease/ SLC12A domain-containing protein</fullName>
    </recommendedName>
</protein>
<keyword evidence="4 5" id="KW-0472">Membrane</keyword>
<evidence type="ECO:0000313" key="7">
    <source>
        <dbReference type="EMBL" id="OQV22702.1"/>
    </source>
</evidence>
<evidence type="ECO:0000259" key="6">
    <source>
        <dbReference type="Pfam" id="PF00324"/>
    </source>
</evidence>
<dbReference type="GO" id="GO:0055075">
    <property type="term" value="P:potassium ion homeostasis"/>
    <property type="evidence" value="ECO:0007669"/>
    <property type="project" value="TreeGrafter"/>
</dbReference>
<dbReference type="Gene3D" id="1.20.1740.10">
    <property type="entry name" value="Amino acid/polyamine transporter I"/>
    <property type="match status" value="1"/>
</dbReference>
<gene>
    <name evidence="7" type="ORF">BV898_03531</name>
</gene>
<dbReference type="PANTHER" id="PTHR11827:SF73">
    <property type="entry name" value="KAZACHOC, ISOFORM G"/>
    <property type="match status" value="1"/>
</dbReference>
<evidence type="ECO:0000256" key="4">
    <source>
        <dbReference type="ARBA" id="ARBA00023136"/>
    </source>
</evidence>
<evidence type="ECO:0000256" key="5">
    <source>
        <dbReference type="SAM" id="Phobius"/>
    </source>
</evidence>
<dbReference type="PANTHER" id="PTHR11827">
    <property type="entry name" value="SOLUTE CARRIER FAMILY 12, CATION COTRANSPORTERS"/>
    <property type="match status" value="1"/>
</dbReference>
<comment type="subcellular location">
    <subcellularLocation>
        <location evidence="1">Membrane</location>
        <topology evidence="1">Multi-pass membrane protein</topology>
    </subcellularLocation>
</comment>
<feature type="domain" description="Amino acid permease/ SLC12A" evidence="6">
    <location>
        <begin position="60"/>
        <end position="117"/>
    </location>
</feature>
<reference evidence="8" key="1">
    <citation type="submission" date="2017-01" db="EMBL/GenBank/DDBJ databases">
        <title>Comparative genomics of anhydrobiosis in the tardigrade Hypsibius dujardini.</title>
        <authorList>
            <person name="Yoshida Y."/>
            <person name="Koutsovoulos G."/>
            <person name="Laetsch D."/>
            <person name="Stevens L."/>
            <person name="Kumar S."/>
            <person name="Horikawa D."/>
            <person name="Ishino K."/>
            <person name="Komine S."/>
            <person name="Tomita M."/>
            <person name="Blaxter M."/>
            <person name="Arakawa K."/>
        </authorList>
    </citation>
    <scope>NUCLEOTIDE SEQUENCE [LARGE SCALE GENOMIC DNA]</scope>
    <source>
        <strain evidence="8">Z151</strain>
    </source>
</reference>
<accession>A0A1W0X5V5</accession>
<dbReference type="GO" id="GO:0006884">
    <property type="term" value="P:cell volume homeostasis"/>
    <property type="evidence" value="ECO:0007669"/>
    <property type="project" value="TreeGrafter"/>
</dbReference>
<name>A0A1W0X5V5_HYPEX</name>
<evidence type="ECO:0000256" key="1">
    <source>
        <dbReference type="ARBA" id="ARBA00004141"/>
    </source>
</evidence>
<keyword evidence="2 5" id="KW-0812">Transmembrane</keyword>
<dbReference type="Proteomes" id="UP000192578">
    <property type="component" value="Unassembled WGS sequence"/>
</dbReference>
<proteinExistence type="predicted"/>
<dbReference type="GO" id="GO:1990573">
    <property type="term" value="P:potassium ion import across plasma membrane"/>
    <property type="evidence" value="ECO:0007669"/>
    <property type="project" value="TreeGrafter"/>
</dbReference>